<dbReference type="Proteomes" id="UP000309488">
    <property type="component" value="Unassembled WGS sequence"/>
</dbReference>
<dbReference type="PROSITE" id="PS00041">
    <property type="entry name" value="HTH_ARAC_FAMILY_1"/>
    <property type="match status" value="1"/>
</dbReference>
<dbReference type="Gene3D" id="3.30.70.100">
    <property type="match status" value="1"/>
</dbReference>
<keyword evidence="1" id="KW-0805">Transcription regulation</keyword>
<dbReference type="InterPro" id="IPR018062">
    <property type="entry name" value="HTH_AraC-typ_CS"/>
</dbReference>
<evidence type="ECO:0000256" key="2">
    <source>
        <dbReference type="ARBA" id="ARBA00023125"/>
    </source>
</evidence>
<dbReference type="OrthoDB" id="952277at2"/>
<reference evidence="5 6" key="1">
    <citation type="submission" date="2019-04" db="EMBL/GenBank/DDBJ databases">
        <title>Pedobacter sp. RP-3-22 sp. nov., isolated from Arctic soil.</title>
        <authorList>
            <person name="Dahal R.H."/>
            <person name="Kim D.-U."/>
        </authorList>
    </citation>
    <scope>NUCLEOTIDE SEQUENCE [LARGE SCALE GENOMIC DNA]</scope>
    <source>
        <strain evidence="5 6">RP-3-22</strain>
    </source>
</reference>
<dbReference type="InterPro" id="IPR009057">
    <property type="entry name" value="Homeodomain-like_sf"/>
</dbReference>
<keyword evidence="6" id="KW-1185">Reference proteome</keyword>
<dbReference type="PANTHER" id="PTHR43280:SF2">
    <property type="entry name" value="HTH-TYPE TRANSCRIPTIONAL REGULATOR EXSA"/>
    <property type="match status" value="1"/>
</dbReference>
<dbReference type="Pfam" id="PF12833">
    <property type="entry name" value="HTH_18"/>
    <property type="match status" value="1"/>
</dbReference>
<evidence type="ECO:0000259" key="4">
    <source>
        <dbReference type="PROSITE" id="PS01124"/>
    </source>
</evidence>
<evidence type="ECO:0000256" key="3">
    <source>
        <dbReference type="ARBA" id="ARBA00023163"/>
    </source>
</evidence>
<accession>A0A4U1CYB4</accession>
<dbReference type="PANTHER" id="PTHR43280">
    <property type="entry name" value="ARAC-FAMILY TRANSCRIPTIONAL REGULATOR"/>
    <property type="match status" value="1"/>
</dbReference>
<protein>
    <submittedName>
        <fullName evidence="5">Helix-turn-helix transcriptional regulator</fullName>
    </submittedName>
</protein>
<dbReference type="PROSITE" id="PS01124">
    <property type="entry name" value="HTH_ARAC_FAMILY_2"/>
    <property type="match status" value="1"/>
</dbReference>
<dbReference type="AlphaFoldDB" id="A0A4U1CYB4"/>
<proteinExistence type="predicted"/>
<dbReference type="GO" id="GO:0043565">
    <property type="term" value="F:sequence-specific DNA binding"/>
    <property type="evidence" value="ECO:0007669"/>
    <property type="project" value="InterPro"/>
</dbReference>
<dbReference type="InterPro" id="IPR018060">
    <property type="entry name" value="HTH_AraC"/>
</dbReference>
<dbReference type="SUPFAM" id="SSF46689">
    <property type="entry name" value="Homeodomain-like"/>
    <property type="match status" value="1"/>
</dbReference>
<comment type="caution">
    <text evidence="5">The sequence shown here is derived from an EMBL/GenBank/DDBJ whole genome shotgun (WGS) entry which is preliminary data.</text>
</comment>
<evidence type="ECO:0000256" key="1">
    <source>
        <dbReference type="ARBA" id="ARBA00023015"/>
    </source>
</evidence>
<gene>
    <name evidence="5" type="ORF">FA048_03045</name>
</gene>
<name>A0A4U1CYB4_9SPHI</name>
<dbReference type="GO" id="GO:0003700">
    <property type="term" value="F:DNA-binding transcription factor activity"/>
    <property type="evidence" value="ECO:0007669"/>
    <property type="project" value="InterPro"/>
</dbReference>
<dbReference type="Gene3D" id="1.10.10.60">
    <property type="entry name" value="Homeodomain-like"/>
    <property type="match status" value="1"/>
</dbReference>
<evidence type="ECO:0000313" key="5">
    <source>
        <dbReference type="EMBL" id="TKC12609.1"/>
    </source>
</evidence>
<keyword evidence="2" id="KW-0238">DNA-binding</keyword>
<keyword evidence="3" id="KW-0804">Transcription</keyword>
<organism evidence="5 6">
    <name type="scientific">Pedobacter polaris</name>
    <dbReference type="NCBI Taxonomy" id="2571273"/>
    <lineage>
        <taxon>Bacteria</taxon>
        <taxon>Pseudomonadati</taxon>
        <taxon>Bacteroidota</taxon>
        <taxon>Sphingobacteriia</taxon>
        <taxon>Sphingobacteriales</taxon>
        <taxon>Sphingobacteriaceae</taxon>
        <taxon>Pedobacter</taxon>
    </lineage>
</organism>
<dbReference type="EMBL" id="SWBR01000001">
    <property type="protein sequence ID" value="TKC12609.1"/>
    <property type="molecule type" value="Genomic_DNA"/>
</dbReference>
<feature type="domain" description="HTH araC/xylS-type" evidence="4">
    <location>
        <begin position="97"/>
        <end position="176"/>
    </location>
</feature>
<dbReference type="SMART" id="SM00342">
    <property type="entry name" value="HTH_ARAC"/>
    <property type="match status" value="1"/>
</dbReference>
<evidence type="ECO:0000313" key="6">
    <source>
        <dbReference type="Proteomes" id="UP000309488"/>
    </source>
</evidence>
<sequence>MKLYIKNMVCNRCKMVVKTELEKLGFNPISVQLGEVELLQEEISTAKAQEMQNVLSHFGFELLTDKKKQLVEQIKTAIIELVHYSTSVLKINLSAYLSQKLNLEYANLSAIFSETEQSTIEKYFIHQKIEKVKELMAYGEKSLSEIAYLLNYSSVAHLSTQFKKISGQTPSEYKTQNAARKTLDEI</sequence>